<dbReference type="CDD" id="cd02110">
    <property type="entry name" value="SO_family_Moco_dimer"/>
    <property type="match status" value="1"/>
</dbReference>
<comment type="cofactor">
    <cofactor evidence="1">
        <name>Mo-molybdopterin</name>
        <dbReference type="ChEBI" id="CHEBI:71302"/>
    </cofactor>
</comment>
<feature type="domain" description="Moybdenum cofactor oxidoreductase dimerisation" evidence="8">
    <location>
        <begin position="320"/>
        <end position="435"/>
    </location>
</feature>
<dbReference type="InterPro" id="IPR036374">
    <property type="entry name" value="OxRdtase_Mopterin-bd_sf"/>
</dbReference>
<dbReference type="EMBL" id="CP000155">
    <property type="protein sequence ID" value="ABC27022.1"/>
    <property type="molecule type" value="Genomic_DNA"/>
</dbReference>
<keyword evidence="4" id="KW-0732">Signal</keyword>
<dbReference type="GO" id="GO:0006790">
    <property type="term" value="P:sulfur compound metabolic process"/>
    <property type="evidence" value="ECO:0007669"/>
    <property type="project" value="TreeGrafter"/>
</dbReference>
<evidence type="ECO:0000313" key="10">
    <source>
        <dbReference type="Proteomes" id="UP000000238"/>
    </source>
</evidence>
<name>Q2SQQ2_HAHCH</name>
<dbReference type="HOGENOM" id="CLU_003827_5_5_6"/>
<dbReference type="Proteomes" id="UP000000238">
    <property type="component" value="Chromosome"/>
</dbReference>
<evidence type="ECO:0000256" key="1">
    <source>
        <dbReference type="ARBA" id="ARBA00001924"/>
    </source>
</evidence>
<keyword evidence="6" id="KW-1133">Transmembrane helix</keyword>
<evidence type="ECO:0000259" key="8">
    <source>
        <dbReference type="Pfam" id="PF03404"/>
    </source>
</evidence>
<dbReference type="PANTHER" id="PTHR19372">
    <property type="entry name" value="SULFITE REDUCTASE"/>
    <property type="match status" value="1"/>
</dbReference>
<dbReference type="GO" id="GO:0020037">
    <property type="term" value="F:heme binding"/>
    <property type="evidence" value="ECO:0007669"/>
    <property type="project" value="TreeGrafter"/>
</dbReference>
<evidence type="ECO:0000313" key="9">
    <source>
        <dbReference type="EMBL" id="ABC27022.1"/>
    </source>
</evidence>
<dbReference type="eggNOG" id="COG2041">
    <property type="taxonomic scope" value="Bacteria"/>
</dbReference>
<evidence type="ECO:0000256" key="4">
    <source>
        <dbReference type="ARBA" id="ARBA00022729"/>
    </source>
</evidence>
<dbReference type="InterPro" id="IPR008335">
    <property type="entry name" value="Mopterin_OxRdtase_euk"/>
</dbReference>
<dbReference type="PROSITE" id="PS51318">
    <property type="entry name" value="TAT"/>
    <property type="match status" value="1"/>
</dbReference>
<dbReference type="RefSeq" id="WP_011394099.1">
    <property type="nucleotide sequence ID" value="NC_007645.1"/>
</dbReference>
<dbReference type="Gene3D" id="3.90.420.10">
    <property type="entry name" value="Oxidoreductase, molybdopterin-binding domain"/>
    <property type="match status" value="1"/>
</dbReference>
<keyword evidence="10" id="KW-1185">Reference proteome</keyword>
<sequence>MTDDKKERGLYELYADDPERADYLVFGRRAHSDRRGFLKGAGLGAMGAMLGMAIPFHRNFPSGLIPAAMAEDTEIGLFSGKDGLTLLNDRPINAETPAHLLDDAVTPTSRHFVRNNGVVPDIARSMDASDWKLTIDGEVEKVLELSLDELKSKFKPVTLKLQLECGGNGRAAFNPPAKGNQWTVGAIGNAEWTGVRYADLLKAAGVKPSAIYTAHHGLDGHLSGDPSKTPISRGVPISKAMDPHSIIAYAMNGEPLPALHGFPVRTICPGWPGSTSQKWLSRIQLRDIVHDGPKMTGSSYRVPKFPVAPGTHVADEDYQIIESMPVKSLITTPQTNQTIKTRTLKVHGHAWAGDNVVKRMDISYDFGVTWVQADLKAPPNPYSWQEWYAEVTFPTRGYYEIWARATDDKGNMQPFAVNWNPKGYLNNSMHRIAVVVDA</sequence>
<evidence type="ECO:0000256" key="5">
    <source>
        <dbReference type="ARBA" id="ARBA00023002"/>
    </source>
</evidence>
<dbReference type="OrthoDB" id="9795587at2"/>
<dbReference type="InterPro" id="IPR000572">
    <property type="entry name" value="OxRdtase_Mopterin-bd_dom"/>
</dbReference>
<feature type="transmembrane region" description="Helical" evidence="6">
    <location>
        <begin position="36"/>
        <end position="56"/>
    </location>
</feature>
<protein>
    <submittedName>
        <fullName evidence="9">Sulfite oxidase and related enzyme</fullName>
    </submittedName>
</protein>
<dbReference type="GO" id="GO:0008482">
    <property type="term" value="F:sulfite oxidase activity"/>
    <property type="evidence" value="ECO:0007669"/>
    <property type="project" value="TreeGrafter"/>
</dbReference>
<keyword evidence="6" id="KW-0472">Membrane</keyword>
<keyword evidence="5" id="KW-0560">Oxidoreductase</keyword>
<dbReference type="SUPFAM" id="SSF56524">
    <property type="entry name" value="Oxidoreductase molybdopterin-binding domain"/>
    <property type="match status" value="1"/>
</dbReference>
<dbReference type="AlphaFoldDB" id="Q2SQQ2"/>
<evidence type="ECO:0000256" key="2">
    <source>
        <dbReference type="ARBA" id="ARBA00022505"/>
    </source>
</evidence>
<dbReference type="PRINTS" id="PR00407">
    <property type="entry name" value="EUMOPTERIN"/>
</dbReference>
<dbReference type="PANTHER" id="PTHR19372:SF7">
    <property type="entry name" value="SULFITE OXIDASE, MITOCHONDRIAL"/>
    <property type="match status" value="1"/>
</dbReference>
<accession>Q2SQQ2</accession>
<dbReference type="InterPro" id="IPR019546">
    <property type="entry name" value="TAT_signal_bac_arc"/>
</dbReference>
<dbReference type="Pfam" id="PF03404">
    <property type="entry name" value="Mo-co_dimer"/>
    <property type="match status" value="1"/>
</dbReference>
<dbReference type="Pfam" id="PF00174">
    <property type="entry name" value="Oxidored_molyb"/>
    <property type="match status" value="1"/>
</dbReference>
<feature type="domain" description="Oxidoreductase molybdopterin-binding" evidence="7">
    <location>
        <begin position="125"/>
        <end position="291"/>
    </location>
</feature>
<keyword evidence="3" id="KW-0479">Metal-binding</keyword>
<dbReference type="GO" id="GO:0043546">
    <property type="term" value="F:molybdopterin cofactor binding"/>
    <property type="evidence" value="ECO:0007669"/>
    <property type="project" value="TreeGrafter"/>
</dbReference>
<gene>
    <name evidence="9" type="ordered locus">HCH_00101</name>
</gene>
<organism evidence="9 10">
    <name type="scientific">Hahella chejuensis (strain KCTC 2396)</name>
    <dbReference type="NCBI Taxonomy" id="349521"/>
    <lineage>
        <taxon>Bacteria</taxon>
        <taxon>Pseudomonadati</taxon>
        <taxon>Pseudomonadota</taxon>
        <taxon>Gammaproteobacteria</taxon>
        <taxon>Oceanospirillales</taxon>
        <taxon>Hahellaceae</taxon>
        <taxon>Hahella</taxon>
    </lineage>
</organism>
<keyword evidence="6" id="KW-0812">Transmembrane</keyword>
<dbReference type="SUPFAM" id="SSF81296">
    <property type="entry name" value="E set domains"/>
    <property type="match status" value="1"/>
</dbReference>
<proteinExistence type="predicted"/>
<dbReference type="KEGG" id="hch:HCH_00101"/>
<keyword evidence="2" id="KW-0500">Molybdenum</keyword>
<dbReference type="NCBIfam" id="TIGR01409">
    <property type="entry name" value="TAT_signal_seq"/>
    <property type="match status" value="1"/>
</dbReference>
<dbReference type="STRING" id="349521.HCH_00101"/>
<dbReference type="GO" id="GO:0030151">
    <property type="term" value="F:molybdenum ion binding"/>
    <property type="evidence" value="ECO:0007669"/>
    <property type="project" value="InterPro"/>
</dbReference>
<dbReference type="InterPro" id="IPR014756">
    <property type="entry name" value="Ig_E-set"/>
</dbReference>
<reference evidence="9 10" key="1">
    <citation type="journal article" date="2005" name="Nucleic Acids Res.">
        <title>Genomic blueprint of Hahella chejuensis, a marine microbe producing an algicidal agent.</title>
        <authorList>
            <person name="Jeong H."/>
            <person name="Yim J.H."/>
            <person name="Lee C."/>
            <person name="Choi S.-H."/>
            <person name="Park Y.K."/>
            <person name="Yoon S.H."/>
            <person name="Hur C.-G."/>
            <person name="Kang H.-Y."/>
            <person name="Kim D."/>
            <person name="Lee H.H."/>
            <person name="Park K.H."/>
            <person name="Park S.-H."/>
            <person name="Park H.-S."/>
            <person name="Lee H.K."/>
            <person name="Oh T.K."/>
            <person name="Kim J.F."/>
        </authorList>
    </citation>
    <scope>NUCLEOTIDE SEQUENCE [LARGE SCALE GENOMIC DNA]</scope>
    <source>
        <strain evidence="9 10">KCTC 2396</strain>
    </source>
</reference>
<evidence type="ECO:0000256" key="3">
    <source>
        <dbReference type="ARBA" id="ARBA00022723"/>
    </source>
</evidence>
<dbReference type="Gene3D" id="2.60.40.650">
    <property type="match status" value="1"/>
</dbReference>
<evidence type="ECO:0000256" key="6">
    <source>
        <dbReference type="SAM" id="Phobius"/>
    </source>
</evidence>
<evidence type="ECO:0000259" key="7">
    <source>
        <dbReference type="Pfam" id="PF00174"/>
    </source>
</evidence>
<dbReference type="InterPro" id="IPR005066">
    <property type="entry name" value="MoCF_OxRdtse_dimer"/>
</dbReference>
<dbReference type="InterPro" id="IPR006311">
    <property type="entry name" value="TAT_signal"/>
</dbReference>